<evidence type="ECO:0000313" key="3">
    <source>
        <dbReference type="Proteomes" id="UP001589844"/>
    </source>
</evidence>
<feature type="transmembrane region" description="Helical" evidence="1">
    <location>
        <begin position="31"/>
        <end position="49"/>
    </location>
</feature>
<accession>A0ABV6ICS9</accession>
<evidence type="ECO:0000256" key="1">
    <source>
        <dbReference type="SAM" id="Phobius"/>
    </source>
</evidence>
<organism evidence="2 3">
    <name type="scientific">Undibacterium danionis</name>
    <dbReference type="NCBI Taxonomy" id="1812100"/>
    <lineage>
        <taxon>Bacteria</taxon>
        <taxon>Pseudomonadati</taxon>
        <taxon>Pseudomonadota</taxon>
        <taxon>Betaproteobacteria</taxon>
        <taxon>Burkholderiales</taxon>
        <taxon>Oxalobacteraceae</taxon>
        <taxon>Undibacterium</taxon>
    </lineage>
</organism>
<protein>
    <recommendedName>
        <fullName evidence="4">Prepilin type IV endopeptidase peptidase domain-containing protein</fullName>
    </recommendedName>
</protein>
<feature type="transmembrane region" description="Helical" evidence="1">
    <location>
        <begin position="242"/>
        <end position="259"/>
    </location>
</feature>
<keyword evidence="1" id="KW-1133">Transmembrane helix</keyword>
<sequence>MRSNSMLILLAIPSLLGSVLLMRLAGAAQSLQVQQIVVALIGIATVLWMDKARRQHKTETSSSTAQQIRNAVVMQVPMLVGLVACFVFSETGNPSRWLKLGPLRLYFSAAVLPLALFLLARLHWRTPFSAMANMALMLAFAVLLALQPDFSQLAAFSLAGVFIVWHRPGSEAQKIAFTLVLCLLCCWCWQQPDPLQPVPYVEGVIQLAMSAGIVAMLAAVSSIALIPLGLFYIGIKRGSSELIPIALYYIVIMICAYIGLTPMPLLGFGAGPVLGYFAVLVGRRDF</sequence>
<dbReference type="Proteomes" id="UP001589844">
    <property type="component" value="Unassembled WGS sequence"/>
</dbReference>
<keyword evidence="1" id="KW-0472">Membrane</keyword>
<keyword evidence="3" id="KW-1185">Reference proteome</keyword>
<gene>
    <name evidence="2" type="ORF">ACFFJH_07370</name>
</gene>
<keyword evidence="1" id="KW-0812">Transmembrane</keyword>
<feature type="transmembrane region" description="Helical" evidence="1">
    <location>
        <begin position="204"/>
        <end position="235"/>
    </location>
</feature>
<feature type="transmembrane region" description="Helical" evidence="1">
    <location>
        <begin position="127"/>
        <end position="146"/>
    </location>
</feature>
<feature type="transmembrane region" description="Helical" evidence="1">
    <location>
        <begin position="70"/>
        <end position="89"/>
    </location>
</feature>
<proteinExistence type="predicted"/>
<comment type="caution">
    <text evidence="2">The sequence shown here is derived from an EMBL/GenBank/DDBJ whole genome shotgun (WGS) entry which is preliminary data.</text>
</comment>
<feature type="transmembrane region" description="Helical" evidence="1">
    <location>
        <begin position="265"/>
        <end position="282"/>
    </location>
</feature>
<evidence type="ECO:0008006" key="4">
    <source>
        <dbReference type="Google" id="ProtNLM"/>
    </source>
</evidence>
<feature type="transmembrane region" description="Helical" evidence="1">
    <location>
        <begin position="101"/>
        <end position="120"/>
    </location>
</feature>
<name>A0ABV6ICS9_9BURK</name>
<reference evidence="2 3" key="1">
    <citation type="submission" date="2024-09" db="EMBL/GenBank/DDBJ databases">
        <authorList>
            <person name="Sun Q."/>
            <person name="Mori K."/>
        </authorList>
    </citation>
    <scope>NUCLEOTIDE SEQUENCE [LARGE SCALE GENOMIC DNA]</scope>
    <source>
        <strain evidence="2 3">CCM 8677</strain>
    </source>
</reference>
<dbReference type="RefSeq" id="WP_390211353.1">
    <property type="nucleotide sequence ID" value="NZ_JBHLXJ010000008.1"/>
</dbReference>
<evidence type="ECO:0000313" key="2">
    <source>
        <dbReference type="EMBL" id="MFC0349622.1"/>
    </source>
</evidence>
<dbReference type="EMBL" id="JBHLXJ010000008">
    <property type="protein sequence ID" value="MFC0349622.1"/>
    <property type="molecule type" value="Genomic_DNA"/>
</dbReference>